<comment type="caution">
    <text evidence="2">The sequence shown here is derived from an EMBL/GenBank/DDBJ whole genome shotgun (WGS) entry which is preliminary data.</text>
</comment>
<dbReference type="InterPro" id="IPR006448">
    <property type="entry name" value="Phage_term_ssu_P27"/>
</dbReference>
<dbReference type="Proteomes" id="UP001277561">
    <property type="component" value="Unassembled WGS sequence"/>
</dbReference>
<dbReference type="RefSeq" id="WP_320188879.1">
    <property type="nucleotide sequence ID" value="NZ_CP192772.1"/>
</dbReference>
<dbReference type="EMBL" id="JAVRAD010000026">
    <property type="protein sequence ID" value="MDX8332854.1"/>
    <property type="molecule type" value="Genomic_DNA"/>
</dbReference>
<proteinExistence type="predicted"/>
<evidence type="ECO:0000256" key="1">
    <source>
        <dbReference type="SAM" id="MobiDB-lite"/>
    </source>
</evidence>
<keyword evidence="3" id="KW-1185">Reference proteome</keyword>
<protein>
    <submittedName>
        <fullName evidence="2">P27 family phage terminase small subunit</fullName>
    </submittedName>
</protein>
<evidence type="ECO:0000313" key="2">
    <source>
        <dbReference type="EMBL" id="MDX8332854.1"/>
    </source>
</evidence>
<sequence length="155" mass="17483">MKGRKPLSDNVVPLTDGETKGVNFEARAKQRAAELKPEGLSFTIAAIWDRIAPPLCDPRKNRINETNVYMFEQLCWTIDRHERLRLILGDGETYATDTRNGKQLKSLPEVSQFNETWRQIRALASDFGMTPSAERGLQGSGQMGFDFDEGDDGFD</sequence>
<name>A0ABU4W506_9HYPH</name>
<feature type="region of interest" description="Disordered" evidence="1">
    <location>
        <begin position="133"/>
        <end position="155"/>
    </location>
</feature>
<accession>A0ABU4W506</accession>
<reference evidence="2" key="1">
    <citation type="journal article" date="2023" name="Phytobiomes J">
        <title>Deciphering the key players within the bacterial microbiota associated with aerial crown gall tumors on rhododendron: Insights into the gallobiome.</title>
        <authorList>
            <person name="Kuzmanovic N."/>
            <person name="Nesme J."/>
            <person name="Wolf J."/>
            <person name="Neumann-Schaal M."/>
            <person name="Petersen J."/>
            <person name="Fernandez-Gnecco G."/>
            <person name="Sproeer C."/>
            <person name="Bunk B."/>
            <person name="Overmann J."/>
            <person name="Sorensen S.J."/>
            <person name="Idczak E."/>
            <person name="Smalla K."/>
        </authorList>
    </citation>
    <scope>NUCLEOTIDE SEQUENCE [LARGE SCALE GENOMIC DNA]</scope>
    <source>
        <strain evidence="2">Rho-14.1</strain>
    </source>
</reference>
<organism evidence="2 3">
    <name type="scientific">Agrobacterium rosae</name>
    <dbReference type="NCBI Taxonomy" id="1972867"/>
    <lineage>
        <taxon>Bacteria</taxon>
        <taxon>Pseudomonadati</taxon>
        <taxon>Pseudomonadota</taxon>
        <taxon>Alphaproteobacteria</taxon>
        <taxon>Hyphomicrobiales</taxon>
        <taxon>Rhizobiaceae</taxon>
        <taxon>Rhizobium/Agrobacterium group</taxon>
        <taxon>Agrobacterium</taxon>
    </lineage>
</organism>
<evidence type="ECO:0000313" key="3">
    <source>
        <dbReference type="Proteomes" id="UP001277561"/>
    </source>
</evidence>
<feature type="compositionally biased region" description="Acidic residues" evidence="1">
    <location>
        <begin position="146"/>
        <end position="155"/>
    </location>
</feature>
<dbReference type="Pfam" id="PF05119">
    <property type="entry name" value="Terminase_4"/>
    <property type="match status" value="1"/>
</dbReference>
<gene>
    <name evidence="2" type="ORF">RMS29_27025</name>
</gene>